<organism evidence="1 2">
    <name type="scientific">Trinickia symbiotica</name>
    <dbReference type="NCBI Taxonomy" id="863227"/>
    <lineage>
        <taxon>Bacteria</taxon>
        <taxon>Pseudomonadati</taxon>
        <taxon>Pseudomonadota</taxon>
        <taxon>Betaproteobacteria</taxon>
        <taxon>Burkholderiales</taxon>
        <taxon>Burkholderiaceae</taxon>
        <taxon>Trinickia</taxon>
    </lineage>
</organism>
<evidence type="ECO:0000313" key="1">
    <source>
        <dbReference type="EMBL" id="PTB16909.1"/>
    </source>
</evidence>
<accession>A0A2T3XKF6</accession>
<dbReference type="Pfam" id="PF05973">
    <property type="entry name" value="Gp49"/>
    <property type="match status" value="1"/>
</dbReference>
<dbReference type="RefSeq" id="WP_107154343.1">
    <property type="nucleotide sequence ID" value="NZ_PYUC01000027.1"/>
</dbReference>
<dbReference type="AlphaFoldDB" id="A0A2T3XKF6"/>
<gene>
    <name evidence="1" type="ORF">C9I57_31025</name>
</gene>
<reference evidence="1 2" key="1">
    <citation type="submission" date="2018-03" db="EMBL/GenBank/DDBJ databases">
        <title>Whole genome analyses suggest that Burkholderia sensu lato contains two further novel genera in the rhizoxinica-symbiotica group Mycetohabitans gen. nov., and Trinickia gen. nov.: implications for the evolution of diazotrophy and nodulation in the Burkholderiaceae.</title>
        <authorList>
            <person name="Estrada De Los Santos P."/>
            <person name="Palmer M."/>
            <person name="Chavez-Ramirez B."/>
            <person name="Steenkamp E.T."/>
            <person name="Hirsch A.M."/>
            <person name="Manyaka P."/>
            <person name="Maluk M."/>
            <person name="Lafos M."/>
            <person name="Crook M."/>
            <person name="Gross E."/>
            <person name="Simon M.F."/>
            <person name="Bueno Dos Reis Junior F."/>
            <person name="Poole P.S."/>
            <person name="Venter S.N."/>
            <person name="James E.K."/>
        </authorList>
    </citation>
    <scope>NUCLEOTIDE SEQUENCE [LARGE SCALE GENOMIC DNA]</scope>
    <source>
        <strain evidence="1 2">JPY-366</strain>
    </source>
</reference>
<dbReference type="Proteomes" id="UP000240638">
    <property type="component" value="Unassembled WGS sequence"/>
</dbReference>
<evidence type="ECO:0008006" key="3">
    <source>
        <dbReference type="Google" id="ProtNLM"/>
    </source>
</evidence>
<dbReference type="InterPro" id="IPR009241">
    <property type="entry name" value="HigB-like"/>
</dbReference>
<proteinExistence type="predicted"/>
<evidence type="ECO:0000313" key="2">
    <source>
        <dbReference type="Proteomes" id="UP000240638"/>
    </source>
</evidence>
<name>A0A2T3XKF6_9BURK</name>
<dbReference type="EMBL" id="PYUC01000027">
    <property type="protein sequence ID" value="PTB16909.1"/>
    <property type="molecule type" value="Genomic_DNA"/>
</dbReference>
<protein>
    <recommendedName>
        <fullName evidence="3">Addiction module toxin RelE</fullName>
    </recommendedName>
</protein>
<comment type="caution">
    <text evidence="1">The sequence shown here is derived from an EMBL/GenBank/DDBJ whole genome shotgun (WGS) entry which is preliminary data.</text>
</comment>
<sequence length="121" mass="13666">MFEKRKLLYWEGSSKKDFKEFPIDVQKDMGVALFVVQLGGTPDSAKPWKGLGSGVYELVEDHRGDTFRAVYTVRIGDAVHVLHAFQKKSKTGIATPQPDVELIEKRLKVVLARYEASGRTR</sequence>